<evidence type="ECO:0000313" key="3">
    <source>
        <dbReference type="Proteomes" id="UP001054945"/>
    </source>
</evidence>
<comment type="caution">
    <text evidence="2">The sequence shown here is derived from an EMBL/GenBank/DDBJ whole genome shotgun (WGS) entry which is preliminary data.</text>
</comment>
<protein>
    <submittedName>
        <fullName evidence="2">Uncharacterized protein</fullName>
    </submittedName>
</protein>
<name>A0AAV4N6V0_CAEEX</name>
<sequence length="78" mass="8797">MELNKSKRKTVIGCLGQSINNDGIRHKPLPDKIAWISLDSPDSRSSRNRISRENPANQRSIRIMTDSQPLRLLSAVKS</sequence>
<organism evidence="2 3">
    <name type="scientific">Caerostris extrusa</name>
    <name type="common">Bark spider</name>
    <name type="synonym">Caerostris bankana</name>
    <dbReference type="NCBI Taxonomy" id="172846"/>
    <lineage>
        <taxon>Eukaryota</taxon>
        <taxon>Metazoa</taxon>
        <taxon>Ecdysozoa</taxon>
        <taxon>Arthropoda</taxon>
        <taxon>Chelicerata</taxon>
        <taxon>Arachnida</taxon>
        <taxon>Araneae</taxon>
        <taxon>Araneomorphae</taxon>
        <taxon>Entelegynae</taxon>
        <taxon>Araneoidea</taxon>
        <taxon>Araneidae</taxon>
        <taxon>Caerostris</taxon>
    </lineage>
</organism>
<keyword evidence="3" id="KW-1185">Reference proteome</keyword>
<dbReference type="AlphaFoldDB" id="A0AAV4N6V0"/>
<dbReference type="Proteomes" id="UP001054945">
    <property type="component" value="Unassembled WGS sequence"/>
</dbReference>
<accession>A0AAV4N6V0</accession>
<proteinExistence type="predicted"/>
<feature type="region of interest" description="Disordered" evidence="1">
    <location>
        <begin position="38"/>
        <end position="64"/>
    </location>
</feature>
<evidence type="ECO:0000313" key="2">
    <source>
        <dbReference type="EMBL" id="GIX79421.1"/>
    </source>
</evidence>
<reference evidence="2 3" key="1">
    <citation type="submission" date="2021-06" db="EMBL/GenBank/DDBJ databases">
        <title>Caerostris extrusa draft genome.</title>
        <authorList>
            <person name="Kono N."/>
            <person name="Arakawa K."/>
        </authorList>
    </citation>
    <scope>NUCLEOTIDE SEQUENCE [LARGE SCALE GENOMIC DNA]</scope>
</reference>
<gene>
    <name evidence="2" type="ORF">CEXT_475591</name>
</gene>
<dbReference type="EMBL" id="BPLR01002935">
    <property type="protein sequence ID" value="GIX79421.1"/>
    <property type="molecule type" value="Genomic_DNA"/>
</dbReference>
<evidence type="ECO:0000256" key="1">
    <source>
        <dbReference type="SAM" id="MobiDB-lite"/>
    </source>
</evidence>